<evidence type="ECO:0000313" key="1">
    <source>
        <dbReference type="EMBL" id="CAJ1401439.1"/>
    </source>
</evidence>
<proteinExistence type="predicted"/>
<dbReference type="Gene3D" id="3.80.10.10">
    <property type="entry name" value="Ribonuclease Inhibitor"/>
    <property type="match status" value="1"/>
</dbReference>
<protein>
    <submittedName>
        <fullName evidence="1">Uncharacterized protein</fullName>
    </submittedName>
</protein>
<reference evidence="1" key="1">
    <citation type="submission" date="2023-08" db="EMBL/GenBank/DDBJ databases">
        <authorList>
            <person name="Chen Y."/>
            <person name="Shah S."/>
            <person name="Dougan E. K."/>
            <person name="Thang M."/>
            <person name="Chan C."/>
        </authorList>
    </citation>
    <scope>NUCLEOTIDE SEQUENCE</scope>
</reference>
<name>A0AA36JAC8_9DINO</name>
<comment type="caution">
    <text evidence="1">The sequence shown here is derived from an EMBL/GenBank/DDBJ whole genome shotgun (WGS) entry which is preliminary data.</text>
</comment>
<dbReference type="InterPro" id="IPR032675">
    <property type="entry name" value="LRR_dom_sf"/>
</dbReference>
<gene>
    <name evidence="1" type="ORF">EVOR1521_LOCUS24586</name>
</gene>
<evidence type="ECO:0000313" key="2">
    <source>
        <dbReference type="Proteomes" id="UP001178507"/>
    </source>
</evidence>
<accession>A0AA36JAC8</accession>
<organism evidence="1 2">
    <name type="scientific">Effrenium voratum</name>
    <dbReference type="NCBI Taxonomy" id="2562239"/>
    <lineage>
        <taxon>Eukaryota</taxon>
        <taxon>Sar</taxon>
        <taxon>Alveolata</taxon>
        <taxon>Dinophyceae</taxon>
        <taxon>Suessiales</taxon>
        <taxon>Symbiodiniaceae</taxon>
        <taxon>Effrenium</taxon>
    </lineage>
</organism>
<dbReference type="AlphaFoldDB" id="A0AA36JAC8"/>
<dbReference type="EMBL" id="CAUJNA010003416">
    <property type="protein sequence ID" value="CAJ1401439.1"/>
    <property type="molecule type" value="Genomic_DNA"/>
</dbReference>
<dbReference type="Proteomes" id="UP001178507">
    <property type="component" value="Unassembled WGS sequence"/>
</dbReference>
<keyword evidence="2" id="KW-1185">Reference proteome</keyword>
<sequence>MSLSQLPTELLEEACVLVAGGAWSSWSGASAELGALRALRPCCRGVAEASNGALEELELKGRGVAYADVGRFPRLRKVQVWLAEAWDWEKVRLVLERPLQVDLFISSDAAARCVASPLHVGRLQVTSLSDEDLDLLVENCLGLQELDARGCDLREPRCLKDLAQRGVKMCLDGCWRLTDEVIDELALCHQARQCSVDLFSCDWLIGQQVEVVILVPQFLGCWVLASIISKSMPSPDFDREPCFHILVRQTTAYNSAVGFSGHVASRIRRRHLRDVREGKATSCC</sequence>